<reference evidence="5 6" key="1">
    <citation type="submission" date="2019-03" db="EMBL/GenBank/DDBJ databases">
        <title>Genomic Encyclopedia of Archaeal and Bacterial Type Strains, Phase II (KMG-II): from individual species to whole genera.</title>
        <authorList>
            <person name="Goeker M."/>
        </authorList>
    </citation>
    <scope>NUCLEOTIDE SEQUENCE [LARGE SCALE GENOMIC DNA]</scope>
    <source>
        <strain evidence="5 6">DSM 24782</strain>
    </source>
</reference>
<sequence>MTSALVVIPTYDERENIPIVVARALAATPPEVHLLVVDDASPDGTGEIADRLAAEHDRVHVLHRAGKEGLGRAYLAGFAWGLENGFDALVEMDADGSHHPEDVPRLLAQLADHDLALGSRWVPGGTVENWPRRRLLLSRGGNWYARVALGIDVRDVTGGFRAFRAEALERIRLADVASHGYCFQVDLAWRALQAGLRVVEIPIVFTERVHGVSKMNQSIVVESLRKVTWWGLRRRVHAAFELLVHHRRLGSVRSNSSRAA</sequence>
<evidence type="ECO:0000256" key="2">
    <source>
        <dbReference type="ARBA" id="ARBA00022676"/>
    </source>
</evidence>
<dbReference type="RefSeq" id="WP_133767511.1">
    <property type="nucleotide sequence ID" value="NZ_BAAARP010000001.1"/>
</dbReference>
<evidence type="ECO:0000256" key="3">
    <source>
        <dbReference type="ARBA" id="ARBA00022679"/>
    </source>
</evidence>
<dbReference type="InterPro" id="IPR039528">
    <property type="entry name" value="DPM1-like"/>
</dbReference>
<evidence type="ECO:0000259" key="4">
    <source>
        <dbReference type="PROSITE" id="PS50206"/>
    </source>
</evidence>
<dbReference type="GO" id="GO:0009247">
    <property type="term" value="P:glycolipid biosynthetic process"/>
    <property type="evidence" value="ECO:0007669"/>
    <property type="project" value="TreeGrafter"/>
</dbReference>
<protein>
    <submittedName>
        <fullName evidence="5">Dolichol-phosphate mannosyltransferase</fullName>
    </submittedName>
</protein>
<accession>A0A4R7FIN8</accession>
<comment type="caution">
    <text evidence="5">The sequence shown here is derived from an EMBL/GenBank/DDBJ whole genome shotgun (WGS) entry which is preliminary data.</text>
</comment>
<feature type="domain" description="Rhodanese" evidence="4">
    <location>
        <begin position="143"/>
        <end position="172"/>
    </location>
</feature>
<gene>
    <name evidence="5" type="ORF">CLV52_3370</name>
</gene>
<dbReference type="GO" id="GO:0004582">
    <property type="term" value="F:dolichyl-phosphate beta-D-mannosyltransferase activity"/>
    <property type="evidence" value="ECO:0007669"/>
    <property type="project" value="InterPro"/>
</dbReference>
<dbReference type="Gene3D" id="3.90.550.10">
    <property type="entry name" value="Spore Coat Polysaccharide Biosynthesis Protein SpsA, Chain A"/>
    <property type="match status" value="1"/>
</dbReference>
<keyword evidence="3 5" id="KW-0808">Transferase</keyword>
<dbReference type="GO" id="GO:0016020">
    <property type="term" value="C:membrane"/>
    <property type="evidence" value="ECO:0007669"/>
    <property type="project" value="GOC"/>
</dbReference>
<dbReference type="InterPro" id="IPR029044">
    <property type="entry name" value="Nucleotide-diphossugar_trans"/>
</dbReference>
<dbReference type="InterPro" id="IPR001763">
    <property type="entry name" value="Rhodanese-like_dom"/>
</dbReference>
<evidence type="ECO:0000313" key="5">
    <source>
        <dbReference type="EMBL" id="TDS74848.1"/>
    </source>
</evidence>
<dbReference type="PANTHER" id="PTHR43398:SF1">
    <property type="entry name" value="DOLICHOL-PHOSPHATE MANNOSYLTRANSFERASE SUBUNIT 1"/>
    <property type="match status" value="1"/>
</dbReference>
<dbReference type="InterPro" id="IPR001173">
    <property type="entry name" value="Glyco_trans_2-like"/>
</dbReference>
<evidence type="ECO:0000256" key="1">
    <source>
        <dbReference type="ARBA" id="ARBA00006739"/>
    </source>
</evidence>
<dbReference type="CDD" id="cd06442">
    <property type="entry name" value="DPM1_like"/>
    <property type="match status" value="1"/>
</dbReference>
<dbReference type="FunFam" id="3.90.550.10:FF:000122">
    <property type="entry name" value="Dolichol-phosphate mannosyltransferase subunit 1"/>
    <property type="match status" value="1"/>
</dbReference>
<name>A0A4R7FIN8_9MICO</name>
<dbReference type="AlphaFoldDB" id="A0A4R7FIN8"/>
<proteinExistence type="inferred from homology"/>
<dbReference type="Proteomes" id="UP000295344">
    <property type="component" value="Unassembled WGS sequence"/>
</dbReference>
<dbReference type="SUPFAM" id="SSF53448">
    <property type="entry name" value="Nucleotide-diphospho-sugar transferases"/>
    <property type="match status" value="1"/>
</dbReference>
<dbReference type="Pfam" id="PF00535">
    <property type="entry name" value="Glycos_transf_2"/>
    <property type="match status" value="1"/>
</dbReference>
<dbReference type="OrthoDB" id="9810303at2"/>
<keyword evidence="2 5" id="KW-0328">Glycosyltransferase</keyword>
<evidence type="ECO:0000313" key="6">
    <source>
        <dbReference type="Proteomes" id="UP000295344"/>
    </source>
</evidence>
<dbReference type="PROSITE" id="PS50206">
    <property type="entry name" value="RHODANESE_3"/>
    <property type="match status" value="1"/>
</dbReference>
<comment type="similarity">
    <text evidence="1">Belongs to the glycosyltransferase 2 family.</text>
</comment>
<keyword evidence="6" id="KW-1185">Reference proteome</keyword>
<organism evidence="5 6">
    <name type="scientific">Amnibacterium kyonggiense</name>
    <dbReference type="NCBI Taxonomy" id="595671"/>
    <lineage>
        <taxon>Bacteria</taxon>
        <taxon>Bacillati</taxon>
        <taxon>Actinomycetota</taxon>
        <taxon>Actinomycetes</taxon>
        <taxon>Micrococcales</taxon>
        <taxon>Microbacteriaceae</taxon>
        <taxon>Amnibacterium</taxon>
    </lineage>
</organism>
<dbReference type="EMBL" id="SOAM01000004">
    <property type="protein sequence ID" value="TDS74848.1"/>
    <property type="molecule type" value="Genomic_DNA"/>
</dbReference>
<dbReference type="PANTHER" id="PTHR43398">
    <property type="entry name" value="DOLICHOL-PHOSPHATE MANNOSYLTRANSFERASE SUBUNIT 1"/>
    <property type="match status" value="1"/>
</dbReference>